<dbReference type="Pfam" id="PF01300">
    <property type="entry name" value="Sua5_yciO_yrdC"/>
    <property type="match status" value="1"/>
</dbReference>
<dbReference type="Pfam" id="PF07503">
    <property type="entry name" value="zf-HYPF"/>
    <property type="match status" value="2"/>
</dbReference>
<comment type="caution">
    <text evidence="12">The sequence shown here is derived from an EMBL/GenBank/DDBJ whole genome shotgun (WGS) entry which is preliminary data.</text>
</comment>
<dbReference type="Pfam" id="PF00708">
    <property type="entry name" value="Acylphosphatase"/>
    <property type="match status" value="1"/>
</dbReference>
<evidence type="ECO:0000256" key="3">
    <source>
        <dbReference type="ARBA" id="ARBA00022598"/>
    </source>
</evidence>
<dbReference type="PROSITE" id="PS51160">
    <property type="entry name" value="ACYLPHOSPHATASE_3"/>
    <property type="match status" value="1"/>
</dbReference>
<dbReference type="InterPro" id="IPR055128">
    <property type="entry name" value="HypF_C_2"/>
</dbReference>
<keyword evidence="3 12" id="KW-0436">Ligase</keyword>
<dbReference type="InterPro" id="IPR004421">
    <property type="entry name" value="Carbamoyltransferase_HypF"/>
</dbReference>
<sequence>MDRIVRSRIRVEGIVQGVGFRPFVHGVAIRHGLSGTVANDGSGVFIEVEGPPEAVTALIEAVRRNPPELAVVDRVSVEPVSPTGAGDFRIVQSVTCGSRRAQVSPDAATCDDCLAELFDPADRRYRYPFVNCTNCGPRFTIITSVPYDRAATTMRAFAMCTACEAEYRDPGDRRFHAQPVCCPGCGPKLTLHTSDGTVLAGDPVAEAAALLGSGSVLAVKGLGGHHLAVDAADEKAVAALRARKHRGDKAFAVMAPDLAAVRELCELDGAASGVVAALTGPRRPIVLLPRRPGCPIAASVAPGNRDLGVLLPYTPLHHLLARELGRPYVLTSGNLSGEPIAHRDEDARRLAADAFLTHDRPIHTGLDDSVVRIFRDTEVPVRRARGHAPAPIALPWAFPRPVLACGAQLKSTFCLAKGSHAVVSQHLGDLENYATMQAFAGGVVHFRRLFGIEPEVVVHDLHPEYLSTKYALTLDGLQPLGVQHHHAHIASCLADNGESGPVVGIALDGTGYGTDGTIWGGELLVADLAGFERAGYLEPVPMPGGVTAIRQPWRMAAAFLHRAFGPGSFDDLGVVRRNQDRWPAVAALLVNGPAGPVTSSAGRLFDAVAALLGVRDTVTYDGQAAVELEQRADPGVRGGYPVTVAGTVVRTTELIRAVVGDLRRGEAPEAIAARFHHGLAAAVVTAAARVAAATGLEVAALSGGVFCNTLLLGAVVDGLRRHGLRVLLHRRVPCNDGGISLGQAAVAGARDRASA</sequence>
<keyword evidence="4" id="KW-0479">Metal-binding</keyword>
<gene>
    <name evidence="12" type="primary">hypF</name>
    <name evidence="12" type="ORF">ACFSJ0_61810</name>
</gene>
<dbReference type="Pfam" id="PF22521">
    <property type="entry name" value="HypF_C_2"/>
    <property type="match status" value="1"/>
</dbReference>
<dbReference type="InterPro" id="IPR001792">
    <property type="entry name" value="Acylphosphatase-like_dom"/>
</dbReference>
<evidence type="ECO:0000256" key="6">
    <source>
        <dbReference type="ARBA" id="ARBA00022833"/>
    </source>
</evidence>
<dbReference type="PROSITE" id="PS51163">
    <property type="entry name" value="YRDC"/>
    <property type="match status" value="1"/>
</dbReference>
<comment type="catalytic activity">
    <reaction evidence="7">
        <text>C-terminal L-cysteinyl-[HypE protein] + carbamoyl phosphate + ATP + H2O = C-terminal S-carboxamide-L-cysteinyl-[HypE protein] + AMP + phosphate + diphosphate + H(+)</text>
        <dbReference type="Rhea" id="RHEA:55636"/>
        <dbReference type="Rhea" id="RHEA-COMP:14247"/>
        <dbReference type="Rhea" id="RHEA-COMP:14392"/>
        <dbReference type="ChEBI" id="CHEBI:15377"/>
        <dbReference type="ChEBI" id="CHEBI:15378"/>
        <dbReference type="ChEBI" id="CHEBI:30616"/>
        <dbReference type="ChEBI" id="CHEBI:33019"/>
        <dbReference type="ChEBI" id="CHEBI:43474"/>
        <dbReference type="ChEBI" id="CHEBI:58228"/>
        <dbReference type="ChEBI" id="CHEBI:76913"/>
        <dbReference type="ChEBI" id="CHEBI:139126"/>
        <dbReference type="ChEBI" id="CHEBI:456215"/>
    </reaction>
</comment>
<evidence type="ECO:0000256" key="9">
    <source>
        <dbReference type="PROSITE-ProRule" id="PRU00520"/>
    </source>
</evidence>
<evidence type="ECO:0000259" key="11">
    <source>
        <dbReference type="PROSITE" id="PS51163"/>
    </source>
</evidence>
<dbReference type="PANTHER" id="PTHR42959">
    <property type="entry name" value="CARBAMOYLTRANSFERASE"/>
    <property type="match status" value="1"/>
</dbReference>
<reference evidence="13" key="1">
    <citation type="journal article" date="2019" name="Int. J. Syst. Evol. Microbiol.">
        <title>The Global Catalogue of Microorganisms (GCM) 10K type strain sequencing project: providing services to taxonomists for standard genome sequencing and annotation.</title>
        <authorList>
            <consortium name="The Broad Institute Genomics Platform"/>
            <consortium name="The Broad Institute Genome Sequencing Center for Infectious Disease"/>
            <person name="Wu L."/>
            <person name="Ma J."/>
        </authorList>
    </citation>
    <scope>NUCLEOTIDE SEQUENCE [LARGE SCALE GENOMIC DNA]</scope>
    <source>
        <strain evidence="13">CGMCC 1.15399</strain>
    </source>
</reference>
<dbReference type="EC" id="6.2.-.-" evidence="8"/>
<evidence type="ECO:0000256" key="7">
    <source>
        <dbReference type="ARBA" id="ARBA00048220"/>
    </source>
</evidence>
<dbReference type="InterPro" id="IPR051060">
    <property type="entry name" value="Carbamoyltrans_HypF-like"/>
</dbReference>
<evidence type="ECO:0000313" key="13">
    <source>
        <dbReference type="Proteomes" id="UP001597097"/>
    </source>
</evidence>
<feature type="active site" evidence="9">
    <location>
        <position position="21"/>
    </location>
</feature>
<comment type="pathway">
    <text evidence="1">Protein modification; [NiFe] hydrogenase maturation.</text>
</comment>
<dbReference type="PANTHER" id="PTHR42959:SF1">
    <property type="entry name" value="CARBAMOYLTRANSFERASE HYPF"/>
    <property type="match status" value="1"/>
</dbReference>
<dbReference type="InterPro" id="IPR011125">
    <property type="entry name" value="Znf_HypF"/>
</dbReference>
<accession>A0ABW4GYI0</accession>
<dbReference type="PIRSF" id="PIRSF006256">
    <property type="entry name" value="CMPcnvr_hdrg_mat"/>
    <property type="match status" value="1"/>
</dbReference>
<feature type="domain" description="Acylphosphatase-like" evidence="10">
    <location>
        <begin position="6"/>
        <end position="92"/>
    </location>
</feature>
<evidence type="ECO:0000256" key="1">
    <source>
        <dbReference type="ARBA" id="ARBA00004711"/>
    </source>
</evidence>
<comment type="similarity">
    <text evidence="2 8">Belongs to the carbamoyltransferase HypF family.</text>
</comment>
<dbReference type="InterPro" id="IPR006070">
    <property type="entry name" value="Sua5-like_dom"/>
</dbReference>
<name>A0ABW4GYI0_9ACTN</name>
<evidence type="ECO:0000256" key="2">
    <source>
        <dbReference type="ARBA" id="ARBA00008097"/>
    </source>
</evidence>
<evidence type="ECO:0000256" key="8">
    <source>
        <dbReference type="PIRNR" id="PIRNR006256"/>
    </source>
</evidence>
<dbReference type="RefSeq" id="WP_219537056.1">
    <property type="nucleotide sequence ID" value="NZ_JAHKRM010000034.1"/>
</dbReference>
<keyword evidence="13" id="KW-1185">Reference proteome</keyword>
<evidence type="ECO:0000256" key="5">
    <source>
        <dbReference type="ARBA" id="ARBA00022771"/>
    </source>
</evidence>
<evidence type="ECO:0000313" key="12">
    <source>
        <dbReference type="EMBL" id="MFD1547570.1"/>
    </source>
</evidence>
<keyword evidence="9" id="KW-0378">Hydrolase</keyword>
<keyword evidence="6" id="KW-0862">Zinc</keyword>
<comment type="catalytic activity">
    <reaction evidence="9">
        <text>an acyl phosphate + H2O = a carboxylate + phosphate + H(+)</text>
        <dbReference type="Rhea" id="RHEA:14965"/>
        <dbReference type="ChEBI" id="CHEBI:15377"/>
        <dbReference type="ChEBI" id="CHEBI:15378"/>
        <dbReference type="ChEBI" id="CHEBI:29067"/>
        <dbReference type="ChEBI" id="CHEBI:43474"/>
        <dbReference type="ChEBI" id="CHEBI:59918"/>
        <dbReference type="EC" id="3.6.1.7"/>
    </reaction>
</comment>
<protein>
    <recommendedName>
        <fullName evidence="8">Carbamoyltransferase</fullName>
        <ecNumber evidence="8">6.2.-.-</ecNumber>
    </recommendedName>
</protein>
<dbReference type="GO" id="GO:0016874">
    <property type="term" value="F:ligase activity"/>
    <property type="evidence" value="ECO:0007669"/>
    <property type="project" value="UniProtKB-KW"/>
</dbReference>
<dbReference type="InterPro" id="IPR017968">
    <property type="entry name" value="Acylphosphatase_CS"/>
</dbReference>
<evidence type="ECO:0000256" key="4">
    <source>
        <dbReference type="ARBA" id="ARBA00022723"/>
    </source>
</evidence>
<feature type="domain" description="YrdC-like" evidence="11">
    <location>
        <begin position="201"/>
        <end position="386"/>
    </location>
</feature>
<dbReference type="Pfam" id="PF17788">
    <property type="entry name" value="HypF_C"/>
    <property type="match status" value="1"/>
</dbReference>
<dbReference type="EMBL" id="JBHUCM010000078">
    <property type="protein sequence ID" value="MFD1547570.1"/>
    <property type="molecule type" value="Genomic_DNA"/>
</dbReference>
<dbReference type="InterPro" id="IPR041440">
    <property type="entry name" value="HypF_C"/>
</dbReference>
<keyword evidence="5" id="KW-0863">Zinc-finger</keyword>
<dbReference type="PROSITE" id="PS00150">
    <property type="entry name" value="ACYLPHOSPHATASE_1"/>
    <property type="match status" value="1"/>
</dbReference>
<organism evidence="12 13">
    <name type="scientific">Nonomuraea guangzhouensis</name>
    <dbReference type="NCBI Taxonomy" id="1291555"/>
    <lineage>
        <taxon>Bacteria</taxon>
        <taxon>Bacillati</taxon>
        <taxon>Actinomycetota</taxon>
        <taxon>Actinomycetes</taxon>
        <taxon>Streptosporangiales</taxon>
        <taxon>Streptosporangiaceae</taxon>
        <taxon>Nonomuraea</taxon>
    </lineage>
</organism>
<feature type="active site" evidence="9">
    <location>
        <position position="39"/>
    </location>
</feature>
<dbReference type="Proteomes" id="UP001597097">
    <property type="component" value="Unassembled WGS sequence"/>
</dbReference>
<evidence type="ECO:0000259" key="10">
    <source>
        <dbReference type="PROSITE" id="PS51160"/>
    </source>
</evidence>
<proteinExistence type="inferred from homology"/>
<dbReference type="NCBIfam" id="TIGR00143">
    <property type="entry name" value="hypF"/>
    <property type="match status" value="1"/>
</dbReference>